<comment type="function">
    <text evidence="8">Involved in beta-(1--&gt;2)glucan export. Transmembrane domains (TMD) form a pore in the inner membrane and the ATP-binding domain (NBD) is responsible for energy generation.</text>
</comment>
<gene>
    <name evidence="11" type="ORF">D4Q52_10350</name>
</gene>
<dbReference type="RefSeq" id="WP_119856478.1">
    <property type="nucleotide sequence ID" value="NZ_QYYD01000009.1"/>
</dbReference>
<evidence type="ECO:0000256" key="6">
    <source>
        <dbReference type="ARBA" id="ARBA00022840"/>
    </source>
</evidence>
<dbReference type="Gene3D" id="3.40.50.300">
    <property type="entry name" value="P-loop containing nucleotide triphosphate hydrolases"/>
    <property type="match status" value="1"/>
</dbReference>
<dbReference type="PANTHER" id="PTHR42788">
    <property type="entry name" value="TAURINE IMPORT ATP-BINDING PROTEIN-RELATED"/>
    <property type="match status" value="1"/>
</dbReference>
<dbReference type="SUPFAM" id="SSF52540">
    <property type="entry name" value="P-loop containing nucleoside triphosphate hydrolases"/>
    <property type="match status" value="1"/>
</dbReference>
<name>A0A418VFY5_RHOPL</name>
<evidence type="ECO:0000259" key="10">
    <source>
        <dbReference type="PROSITE" id="PS50893"/>
    </source>
</evidence>
<dbReference type="PROSITE" id="PS50893">
    <property type="entry name" value="ABC_TRANSPORTER_2"/>
    <property type="match status" value="1"/>
</dbReference>
<dbReference type="AlphaFoldDB" id="A0A418VFY5"/>
<reference evidence="11 12" key="1">
    <citation type="submission" date="2018-09" db="EMBL/GenBank/DDBJ databases">
        <title>Draft genome sequence of Rhodopseudomonas palustris 2.1.18.</title>
        <authorList>
            <person name="Robertson S.L."/>
            <person name="Meyer T.E."/>
            <person name="Kyndt J.A."/>
        </authorList>
    </citation>
    <scope>NUCLEOTIDE SEQUENCE [LARGE SCALE GENOMIC DNA]</scope>
    <source>
        <strain evidence="11 12">2.1.18</strain>
    </source>
</reference>
<dbReference type="Proteomes" id="UP000285523">
    <property type="component" value="Unassembled WGS sequence"/>
</dbReference>
<dbReference type="Pfam" id="PF00005">
    <property type="entry name" value="ABC_tran"/>
    <property type="match status" value="1"/>
</dbReference>
<proteinExistence type="inferred from homology"/>
<evidence type="ECO:0000313" key="11">
    <source>
        <dbReference type="EMBL" id="RJF75045.1"/>
    </source>
</evidence>
<comment type="similarity">
    <text evidence="2">Belongs to the ABC transporter superfamily.</text>
</comment>
<comment type="caution">
    <text evidence="11">The sequence shown here is derived from an EMBL/GenBank/DDBJ whole genome shotgun (WGS) entry which is preliminary data.</text>
</comment>
<dbReference type="EMBL" id="QYYD01000009">
    <property type="protein sequence ID" value="RJF75045.1"/>
    <property type="molecule type" value="Genomic_DNA"/>
</dbReference>
<dbReference type="InterPro" id="IPR003439">
    <property type="entry name" value="ABC_transporter-like_ATP-bd"/>
</dbReference>
<protein>
    <submittedName>
        <fullName evidence="11">ABC transporter ATP-binding protein</fullName>
    </submittedName>
</protein>
<keyword evidence="5" id="KW-0547">Nucleotide-binding</keyword>
<keyword evidence="3" id="KW-0813">Transport</keyword>
<dbReference type="CDD" id="cd03293">
    <property type="entry name" value="ABC_NrtD_SsuB_transporters"/>
    <property type="match status" value="1"/>
</dbReference>
<dbReference type="InterPro" id="IPR017871">
    <property type="entry name" value="ABC_transporter-like_CS"/>
</dbReference>
<accession>A0A418VFY5</accession>
<evidence type="ECO:0000256" key="9">
    <source>
        <dbReference type="SAM" id="MobiDB-lite"/>
    </source>
</evidence>
<evidence type="ECO:0000256" key="5">
    <source>
        <dbReference type="ARBA" id="ARBA00022741"/>
    </source>
</evidence>
<dbReference type="SMART" id="SM00382">
    <property type="entry name" value="AAA"/>
    <property type="match status" value="1"/>
</dbReference>
<comment type="subcellular location">
    <subcellularLocation>
        <location evidence="1">Cell membrane</location>
        <topology evidence="1">Peripheral membrane protein</topology>
    </subcellularLocation>
</comment>
<dbReference type="GO" id="GO:0016887">
    <property type="term" value="F:ATP hydrolysis activity"/>
    <property type="evidence" value="ECO:0007669"/>
    <property type="project" value="InterPro"/>
</dbReference>
<sequence>MASRAIRSAQAVQDAPGADGRPQAGDASLLQFWRVDVELQGKPILRDVDLSIGKGEIVCVVGPSGSGKTTMLRTLSGFTPPTSGRVLFDGQDIRKPRQDIAIVFQDYGRALLPWRNAARNVELAMEAGNTPRAGRAAEIQRLLSLMGLAAHADKYPGQMSGGMQQRLQIARCLAQTPAVILMDEPFGALDAMTRQTLQDEVLKLVQSMNTTVFFVTHDLDEAIYLADRVVALLPNPGRIGQIFDVDLPYPRDQISTREHPTFLKLRRQLFNYVKSAEQ</sequence>
<evidence type="ECO:0000256" key="2">
    <source>
        <dbReference type="ARBA" id="ARBA00005417"/>
    </source>
</evidence>
<keyword evidence="7" id="KW-0472">Membrane</keyword>
<dbReference type="GO" id="GO:0005886">
    <property type="term" value="C:plasma membrane"/>
    <property type="evidence" value="ECO:0007669"/>
    <property type="project" value="UniProtKB-SubCell"/>
</dbReference>
<dbReference type="PROSITE" id="PS00211">
    <property type="entry name" value="ABC_TRANSPORTER_1"/>
    <property type="match status" value="1"/>
</dbReference>
<evidence type="ECO:0000256" key="4">
    <source>
        <dbReference type="ARBA" id="ARBA00022475"/>
    </source>
</evidence>
<dbReference type="PANTHER" id="PTHR42788:SF7">
    <property type="entry name" value="NITRATE ABC TRANSPORTER ATP-BINDING PROTEIN"/>
    <property type="match status" value="1"/>
</dbReference>
<evidence type="ECO:0000256" key="7">
    <source>
        <dbReference type="ARBA" id="ARBA00023136"/>
    </source>
</evidence>
<dbReference type="GO" id="GO:0005524">
    <property type="term" value="F:ATP binding"/>
    <property type="evidence" value="ECO:0007669"/>
    <property type="project" value="UniProtKB-KW"/>
</dbReference>
<dbReference type="InterPro" id="IPR003593">
    <property type="entry name" value="AAA+_ATPase"/>
</dbReference>
<keyword evidence="6 11" id="KW-0067">ATP-binding</keyword>
<keyword evidence="4" id="KW-1003">Cell membrane</keyword>
<dbReference type="InterPro" id="IPR027417">
    <property type="entry name" value="P-loop_NTPase"/>
</dbReference>
<evidence type="ECO:0000256" key="1">
    <source>
        <dbReference type="ARBA" id="ARBA00004202"/>
    </source>
</evidence>
<evidence type="ECO:0000256" key="3">
    <source>
        <dbReference type="ARBA" id="ARBA00022448"/>
    </source>
</evidence>
<feature type="domain" description="ABC transporter" evidence="10">
    <location>
        <begin position="30"/>
        <end position="259"/>
    </location>
</feature>
<evidence type="ECO:0000313" key="12">
    <source>
        <dbReference type="Proteomes" id="UP000285523"/>
    </source>
</evidence>
<evidence type="ECO:0000256" key="8">
    <source>
        <dbReference type="ARBA" id="ARBA00024722"/>
    </source>
</evidence>
<dbReference type="OrthoDB" id="9807242at2"/>
<organism evidence="11 12">
    <name type="scientific">Rhodopseudomonas palustris</name>
    <dbReference type="NCBI Taxonomy" id="1076"/>
    <lineage>
        <taxon>Bacteria</taxon>
        <taxon>Pseudomonadati</taxon>
        <taxon>Pseudomonadota</taxon>
        <taxon>Alphaproteobacteria</taxon>
        <taxon>Hyphomicrobiales</taxon>
        <taxon>Nitrobacteraceae</taxon>
        <taxon>Rhodopseudomonas</taxon>
    </lineage>
</organism>
<dbReference type="InterPro" id="IPR050166">
    <property type="entry name" value="ABC_transporter_ATP-bind"/>
</dbReference>
<feature type="region of interest" description="Disordered" evidence="9">
    <location>
        <begin position="1"/>
        <end position="23"/>
    </location>
</feature>